<dbReference type="ExpressionAtlas" id="Q9W3Y6">
    <property type="expression patterns" value="baseline and differential"/>
</dbReference>
<dbReference type="FunFam" id="1.25.40.10:FF:002962">
    <property type="entry name" value="Anaphase promoting complex subunit 7, isoform A"/>
    <property type="match status" value="1"/>
</dbReference>
<dbReference type="InParanoid" id="Q9W3Y6"/>
<dbReference type="Reactome" id="R-DME-2559582">
    <property type="pathway name" value="Senescence-Associated Secretory Phenotype (SASP)"/>
</dbReference>
<dbReference type="GO" id="GO:0005680">
    <property type="term" value="C:anaphase-promoting complex"/>
    <property type="evidence" value="ECO:0000353"/>
    <property type="project" value="FlyBase"/>
</dbReference>
<reference evidence="4 6" key="1">
    <citation type="journal article" date="2000" name="Science">
        <title>The genome sequence of Drosophila melanogaster.</title>
        <authorList>
            <person name="Adams M.D."/>
            <person name="Celniker S.E."/>
            <person name="Holt R.A."/>
            <person name="Evans C.A."/>
            <person name="Gocayne J.D."/>
            <person name="Amanatides P.G."/>
            <person name="Scherer S.E."/>
            <person name="Li P.W."/>
            <person name="Hoskins R.A."/>
            <person name="Galle R.F."/>
            <person name="George R.A."/>
            <person name="Lewis S.E."/>
            <person name="Richards S."/>
            <person name="Ashburner M."/>
            <person name="Henderson S.N."/>
            <person name="Sutton G.G."/>
            <person name="Wortman J.R."/>
            <person name="Yandell M.D."/>
            <person name="Zhang Q."/>
            <person name="Chen L.X."/>
            <person name="Brandon R.C."/>
            <person name="Rogers Y.H."/>
            <person name="Blazej R.G."/>
            <person name="Champe M."/>
            <person name="Pfeiffer B.D."/>
            <person name="Wan K.H."/>
            <person name="Doyle C."/>
            <person name="Baxter E.G."/>
            <person name="Helt G."/>
            <person name="Nelson C.R."/>
            <person name="Gabor G.L."/>
            <person name="Abril J.F."/>
            <person name="Agbayani A."/>
            <person name="An H.J."/>
            <person name="Andrews-Pfannkoch C."/>
            <person name="Baldwin D."/>
            <person name="Ballew R.M."/>
            <person name="Basu A."/>
            <person name="Baxendale J."/>
            <person name="Bayraktaroglu L."/>
            <person name="Beasley E.M."/>
            <person name="Beeson K.Y."/>
            <person name="Benos P.V."/>
            <person name="Berman B.P."/>
            <person name="Bhandari D."/>
            <person name="Bolshakov S."/>
            <person name="Borkova D."/>
            <person name="Botchan M.R."/>
            <person name="Bouck J."/>
            <person name="Brokstein P."/>
            <person name="Brottier P."/>
            <person name="Burtis K.C."/>
            <person name="Busam D.A."/>
            <person name="Butler H."/>
            <person name="Cadieu E."/>
            <person name="Center A."/>
            <person name="Chandra I."/>
            <person name="Cherry J.M."/>
            <person name="Cawley S."/>
            <person name="Dahlke C."/>
            <person name="Davenport L.B."/>
            <person name="Davies P."/>
            <person name="de Pablos B."/>
            <person name="Delcher A."/>
            <person name="Deng Z."/>
            <person name="Mays A.D."/>
            <person name="Dew I."/>
            <person name="Dietz S.M."/>
            <person name="Dodson K."/>
            <person name="Doup L.E."/>
            <person name="Downes M."/>
            <person name="Dugan-Rocha S."/>
            <person name="Dunkov B.C."/>
            <person name="Dunn P."/>
            <person name="Durbin K.J."/>
            <person name="Evangelista C.C."/>
            <person name="Ferraz C."/>
            <person name="Ferriera S."/>
            <person name="Fleischmann W."/>
            <person name="Fosler C."/>
            <person name="Gabrielian A.E."/>
            <person name="Garg N.S."/>
            <person name="Gelbart W.M."/>
            <person name="Glasser K."/>
            <person name="Glodek A."/>
            <person name="Gong F."/>
            <person name="Gorrell J.H."/>
            <person name="Gu Z."/>
            <person name="Guan P."/>
            <person name="Harris M."/>
            <person name="Harris N.L."/>
            <person name="Harvey D."/>
            <person name="Heiman T.J."/>
            <person name="Hernandez J.R."/>
            <person name="Houck J."/>
            <person name="Hostin D."/>
            <person name="Houston K.A."/>
            <person name="Howland T.J."/>
            <person name="Wei M.H."/>
            <person name="Ibegwam C."/>
            <person name="Jalali M."/>
            <person name="Kalush F."/>
            <person name="Karpen G.H."/>
            <person name="Ke Z."/>
            <person name="Kennison J.A."/>
            <person name="Ketchum K.A."/>
            <person name="Kimmel B.E."/>
            <person name="Kodira C.D."/>
            <person name="Kraft C."/>
            <person name="Kravitz S."/>
            <person name="Kulp D."/>
            <person name="Lai Z."/>
            <person name="Lasko P."/>
            <person name="Lei Y."/>
            <person name="Levitsky A.A."/>
            <person name="Li J."/>
            <person name="Li Z."/>
            <person name="Liang Y."/>
            <person name="Lin X."/>
            <person name="Liu X."/>
            <person name="Mattei B."/>
            <person name="McIntosh T.C."/>
            <person name="McLeod M.P."/>
            <person name="McPherson D."/>
            <person name="Merkulov G."/>
            <person name="Milshina N.V."/>
            <person name="Mobarry C."/>
            <person name="Morris J."/>
            <person name="Moshrefi A."/>
            <person name="Mount S.M."/>
            <person name="Moy M."/>
            <person name="Murphy B."/>
            <person name="Murphy L."/>
            <person name="Muzny D.M."/>
            <person name="Nelson D.L."/>
            <person name="Nelson D.R."/>
            <person name="Nelson K.A."/>
            <person name="Nixon K."/>
            <person name="Nusskern D.R."/>
            <person name="Pacleb J.M."/>
            <person name="Palazzolo M."/>
            <person name="Pittman G.S."/>
            <person name="Pan S."/>
            <person name="Pollard J."/>
            <person name="Puri V."/>
            <person name="Reese M.G."/>
            <person name="Reinert K."/>
            <person name="Remington K."/>
            <person name="Saunders R.D."/>
            <person name="Scheeler F."/>
            <person name="Shen H."/>
            <person name="Shue B.C."/>
            <person name="Siden-Kiamos I."/>
            <person name="Simpson M."/>
            <person name="Skupski M.P."/>
            <person name="Smith T."/>
            <person name="Spier E."/>
            <person name="Spradling A.C."/>
            <person name="Stapleton M."/>
            <person name="Strong R."/>
            <person name="Sun E."/>
            <person name="Svirskas R."/>
            <person name="Tector C."/>
            <person name="Turner R."/>
            <person name="Venter E."/>
            <person name="Wang A.H."/>
            <person name="Wang X."/>
            <person name="Wang Z.Y."/>
            <person name="Wassarman D.A."/>
            <person name="Weinstock G.M."/>
            <person name="Weissenbach J."/>
            <person name="Williams S.M."/>
            <person name="WoodageT"/>
            <person name="Worley K.C."/>
            <person name="Wu D."/>
            <person name="Yang S."/>
            <person name="Yao Q.A."/>
            <person name="Ye J."/>
            <person name="Yeh R.F."/>
            <person name="Zaveri J.S."/>
            <person name="Zhan M."/>
            <person name="Zhang G."/>
            <person name="Zhao Q."/>
            <person name="Zheng L."/>
            <person name="Zheng X.H."/>
            <person name="Zhong F.N."/>
            <person name="Zhong W."/>
            <person name="Zhou X."/>
            <person name="Zhu S."/>
            <person name="Zhu X."/>
            <person name="Smith H.O."/>
            <person name="Gibbs R.A."/>
            <person name="Myers E.W."/>
            <person name="Rubin G.M."/>
            <person name="Venter J.C."/>
        </authorList>
    </citation>
    <scope>NUCLEOTIDE SEQUENCE [LARGE SCALE GENOMIC DNA]</scope>
    <source>
        <strain evidence="6">Berkeley</strain>
    </source>
</reference>
<dbReference type="OMA" id="MGECYYY"/>
<dbReference type="FunCoup" id="Q9W3Y6">
    <property type="interactions" value="756"/>
</dbReference>
<dbReference type="Reactome" id="R-DME-176408">
    <property type="pathway name" value="Regulation of APC/C activators between G1/S and early anaphase"/>
</dbReference>
<dbReference type="EMBL" id="AE014298">
    <property type="protein sequence ID" value="AAF46175.2"/>
    <property type="molecule type" value="Genomic_DNA"/>
</dbReference>
<dbReference type="Reactome" id="R-DME-174084">
    <property type="pathway name" value="Autodegradation of Cdh1 by Cdh1:APC/C"/>
</dbReference>
<dbReference type="RefSeq" id="NP_572329.3">
    <property type="nucleotide sequence ID" value="NM_132101.4"/>
</dbReference>
<sequence>MASFLIVVEKMEIALFANAKKLYDHKLYECVIPAADLLRTVLKNDRYVATLDVEYQVLLYLLNANYKERNYRAALRHFDEIIHKRRLMMRHKNAVLVAIESSYPEFGDAEQRRRAAECYRQIGNTDMAIETLLQVPPTLRSPRINLMLARLQHHGSRHGTTKKSEAVLAYKEVIRECPMALQVIEALLELGVNGNEINSLVMHAATVPDHFDWLSKWIKALAQMFNFKHSDASQTFLMLHDNTTLRCNEHLMMALGKCLYYNGDYFQAEDIFSSTLCANPDNVEAIGLMAVLCGQEGGCEQDSADMDYLFAKVSSEVKYTASHWFAHAQLLYDEGKFERGLNFVEKCLDSEPRNHEALILRGRLLIALERHTQAVCAFRTAQMVAPYRFEIYRGLFHSYLAQKRFKEANALCNWTIRLFQNSPRSFTMFGRTLFLFPDPRMRRTARKFAEKSLKINHIYTPAVNLIADICQVEGPTKAIIKLLEKHVIIFPKVNLLNHLGDIMRKQKEPVKAMEYYYKALRQDPKSKRTLRGLRLLAKSDDESPVLDESDDIGMDNQQSINDLTTLCEATNAQGAEGAESVENSREASSSAAARSGQEEDVDEHDWIDVPDGMSY</sequence>
<dbReference type="Reactome" id="R-DME-69017">
    <property type="pathway name" value="CDK-mediated phosphorylation and removal of Cdc6"/>
</dbReference>
<dbReference type="PROSITE" id="PS50005">
    <property type="entry name" value="TPR"/>
    <property type="match status" value="3"/>
</dbReference>
<dbReference type="Reactome" id="R-DME-176409">
    <property type="pathway name" value="APC/C:Cdc20 mediated degradation of mitotic proteins"/>
</dbReference>
<dbReference type="Proteomes" id="UP000000803">
    <property type="component" value="Chromosome X"/>
</dbReference>
<gene>
    <name evidence="4 5" type="primary">APC7</name>
    <name evidence="4" type="synonym">Apc7</name>
    <name evidence="4" type="synonym">Dmel\CG14444</name>
    <name evidence="4 5" type="ORF">CG14444</name>
    <name evidence="4" type="ORF">Dmel_CG14444</name>
</gene>
<dbReference type="SMART" id="SM00028">
    <property type="entry name" value="TPR"/>
    <property type="match status" value="6"/>
</dbReference>
<dbReference type="SMR" id="Q9W3Y6"/>
<dbReference type="Reactome" id="R-DME-179409">
    <property type="pathway name" value="APC-Cdc20 mediated degradation of Nek2A"/>
</dbReference>
<dbReference type="InterPro" id="IPR011990">
    <property type="entry name" value="TPR-like_helical_dom_sf"/>
</dbReference>
<dbReference type="PANTHER" id="PTHR12558">
    <property type="entry name" value="CELL DIVISION CYCLE 16,23,27"/>
    <property type="match status" value="1"/>
</dbReference>
<dbReference type="PaxDb" id="7227-FBpp0070907"/>
<reference evidence="4 6" key="5">
    <citation type="journal article" date="2002" name="Genome Biol.">
        <title>Heterochromatic sequences in a Drosophila whole-genome shotgun assembly.</title>
        <authorList>
            <person name="Hoskins R.A."/>
            <person name="Smith C.D."/>
            <person name="Carlson J.W."/>
            <person name="Carvalho A.B."/>
            <person name="Halpern A."/>
            <person name="Kaminker J.S."/>
            <person name="Kennedy C."/>
            <person name="Mungall C.J."/>
            <person name="Sullivan B.A."/>
            <person name="Sutton G.G."/>
            <person name="Yasuhara J.C."/>
            <person name="Wakimoto B.T."/>
            <person name="Myers E.W."/>
            <person name="Celniker S.E."/>
            <person name="Rubin G.M."/>
            <person name="Karpen G.H."/>
        </authorList>
    </citation>
    <scope>NUCLEOTIDE SEQUENCE [LARGE SCALE GENOMIC DNA]</scope>
    <source>
        <strain evidence="6">Berkeley</strain>
    </source>
</reference>
<dbReference type="Reactome" id="R-DME-141430">
    <property type="pathway name" value="Inactivation of APC/C via direct inhibition of the APC/C complex"/>
</dbReference>
<dbReference type="BioGRID-ORCS" id="31594">
    <property type="hits" value="0 hits in 1 CRISPR screen"/>
</dbReference>
<evidence type="ECO:0000313" key="5">
    <source>
        <dbReference type="FlyBase" id="FBgn0029879"/>
    </source>
</evidence>
<reference evidence="4 6" key="7">
    <citation type="journal article" date="2007" name="Science">
        <title>The Release 5.1 annotation of Drosophila melanogaster heterochromatin.</title>
        <authorList>
            <person name="Smith C.D."/>
            <person name="Shu S."/>
            <person name="Mungall C.J."/>
            <person name="Karpen G.H."/>
        </authorList>
    </citation>
    <scope>NUCLEOTIDE SEQUENCE [LARGE SCALE GENOMIC DNA]</scope>
    <source>
        <strain evidence="6">Berkeley</strain>
    </source>
</reference>
<dbReference type="Bgee" id="FBgn0029879">
    <property type="expression patterns" value="Expressed in ovary and 15 other cell types or tissues"/>
</dbReference>
<evidence type="ECO:0000313" key="6">
    <source>
        <dbReference type="Proteomes" id="UP000000803"/>
    </source>
</evidence>
<dbReference type="eggNOG" id="KOG1174">
    <property type="taxonomic scope" value="Eukaryota"/>
</dbReference>
<dbReference type="Reactome" id="R-DME-174154">
    <property type="pathway name" value="APC/C:Cdc20 mediated degradation of Securin"/>
</dbReference>
<proteinExistence type="predicted"/>
<dbReference type="UCSC" id="CG14444-RA">
    <property type="organism name" value="d. melanogaster"/>
</dbReference>
<dbReference type="Reactome" id="R-DME-174178">
    <property type="pathway name" value="APC/C:Cdh1 mediated degradation of Cdc20 and other APC/C:Cdh1 targeted proteins in late mitosis/early G1"/>
</dbReference>
<dbReference type="InterPro" id="IPR019734">
    <property type="entry name" value="TPR_rpt"/>
</dbReference>
<dbReference type="Reactome" id="R-DME-983168">
    <property type="pathway name" value="Antigen processing: Ubiquitination &amp; Proteasome degradation"/>
</dbReference>
<reference evidence="4 6" key="4">
    <citation type="journal article" date="2002" name="Genome Biol.">
        <title>The transposable elements of the Drosophila melanogaster euchromatin: a genomics perspective.</title>
        <authorList>
            <person name="Kaminker J.S."/>
            <person name="Bergman C.M."/>
            <person name="Kronmiller B."/>
            <person name="Carlson J."/>
            <person name="Svirskas R."/>
            <person name="Patel S."/>
            <person name="Frise E."/>
            <person name="Wheeler D.A."/>
            <person name="Lewis S.E."/>
            <person name="Rubin G.M."/>
            <person name="Ashburner M."/>
            <person name="Celniker S.E."/>
        </authorList>
    </citation>
    <scope>NUCLEOTIDE SEQUENCE [LARGE SCALE GENOMIC DNA]</scope>
    <source>
        <strain evidence="6">Berkeley</strain>
    </source>
</reference>
<reference evidence="4 6" key="9">
    <citation type="journal article" date="2015" name="G3 (Bethesda)">
        <title>Gene Model Annotations for Drosophila melanogaster: Impact of High-Throughput Data.</title>
        <authorList>
            <consortium name="FlyBase Consortium"/>
            <person name="Matthews B.B."/>
            <person name="Dos Santos G."/>
            <person name="Crosby M.A."/>
            <person name="Emmert D.B."/>
            <person name="St Pierre S.E."/>
            <person name="Gramates L.S."/>
            <person name="Zhou P."/>
            <person name="Schroeder A.J."/>
            <person name="Falls K."/>
            <person name="Strelets V."/>
            <person name="Russo S.M."/>
            <person name="Gelbart W.M."/>
            <person name="null"/>
        </authorList>
    </citation>
    <scope>NUCLEOTIDE SEQUENCE [LARGE SCALE GENOMIC DNA]</scope>
    <source>
        <strain evidence="6">Berkeley</strain>
    </source>
</reference>
<dbReference type="FlyBase" id="FBgn0029879">
    <property type="gene designation" value="APC7"/>
</dbReference>
<dbReference type="Reactome" id="R-DME-174184">
    <property type="pathway name" value="Cdc20:Phospho-APC/C mediated degradation of Cyclin A"/>
</dbReference>
<dbReference type="SUPFAM" id="SSF48452">
    <property type="entry name" value="TPR-like"/>
    <property type="match status" value="2"/>
</dbReference>
<feature type="compositionally biased region" description="Low complexity" evidence="3">
    <location>
        <begin position="578"/>
        <end position="595"/>
    </location>
</feature>
<reference evidence="4 6" key="2">
    <citation type="journal article" date="2002" name="Genome Biol.">
        <title>Finishing a whole-genome shotgun: release 3 of the Drosophila melanogaster euchromatic genome sequence.</title>
        <authorList>
            <person name="Celniker S.E."/>
            <person name="Wheeler D.A."/>
            <person name="Kronmiller B."/>
            <person name="Carlson J.W."/>
            <person name="Halpern A."/>
            <person name="Patel S."/>
            <person name="Adams M."/>
            <person name="Champe M."/>
            <person name="Dugan S.P."/>
            <person name="Frise E."/>
            <person name="Hodgson A."/>
            <person name="George R.A."/>
            <person name="Hoskins R.A."/>
            <person name="Laverty T."/>
            <person name="Muzny D.M."/>
            <person name="Nelson C.R."/>
            <person name="Pacleb J.M."/>
            <person name="Park S."/>
            <person name="Pfeiffer B.D."/>
            <person name="Richards S."/>
            <person name="Sodergren E.J."/>
            <person name="Svirskas R."/>
            <person name="Tabor P.E."/>
            <person name="Wan K."/>
            <person name="Stapleton M."/>
            <person name="Sutton G.G."/>
            <person name="Venter C."/>
            <person name="Weinstock G."/>
            <person name="Scherer S.E."/>
            <person name="Myers E.W."/>
            <person name="Gibbs R.A."/>
            <person name="Rubin G.M."/>
        </authorList>
    </citation>
    <scope>NUCLEOTIDE SEQUENCE [LARGE SCALE GENOMIC DNA]</scope>
    <source>
        <strain evidence="6">Berkeley</strain>
    </source>
</reference>
<dbReference type="KEGG" id="dme:Dmel_CG14444"/>
<dbReference type="IntAct" id="Q9W3Y6">
    <property type="interactions" value="5"/>
</dbReference>
<feature type="repeat" description="TPR" evidence="2">
    <location>
        <begin position="321"/>
        <end position="354"/>
    </location>
</feature>
<evidence type="ECO:0000256" key="2">
    <source>
        <dbReference type="PROSITE-ProRule" id="PRU00339"/>
    </source>
</evidence>
<dbReference type="GO" id="GO:0051301">
    <property type="term" value="P:cell division"/>
    <property type="evidence" value="ECO:0000318"/>
    <property type="project" value="GO_Central"/>
</dbReference>
<organism evidence="4 6">
    <name type="scientific">Drosophila melanogaster</name>
    <name type="common">Fruit fly</name>
    <dbReference type="NCBI Taxonomy" id="7227"/>
    <lineage>
        <taxon>Eukaryota</taxon>
        <taxon>Metazoa</taxon>
        <taxon>Ecdysozoa</taxon>
        <taxon>Arthropoda</taxon>
        <taxon>Hexapoda</taxon>
        <taxon>Insecta</taxon>
        <taxon>Pterygota</taxon>
        <taxon>Neoptera</taxon>
        <taxon>Endopterygota</taxon>
        <taxon>Diptera</taxon>
        <taxon>Brachycera</taxon>
        <taxon>Muscomorpha</taxon>
        <taxon>Ephydroidea</taxon>
        <taxon>Drosophilidae</taxon>
        <taxon>Drosophila</taxon>
        <taxon>Sophophora</taxon>
    </lineage>
</organism>
<reference evidence="4 6" key="11">
    <citation type="journal article" date="2015" name="Genome Res.">
        <title>The Release 6 reference sequence of the Drosophila melanogaster genome.</title>
        <authorList>
            <person name="Hoskins R.A."/>
            <person name="Carlson J.W."/>
            <person name="Wan K.H."/>
            <person name="Park S."/>
            <person name="Mendez I."/>
            <person name="Galle S.E."/>
            <person name="Booth B.W."/>
            <person name="Pfeiffer B.D."/>
            <person name="George R.A."/>
            <person name="Svirskas R."/>
            <person name="Krzywinski M."/>
            <person name="Schein J."/>
            <person name="Accardo M.C."/>
            <person name="Damia E."/>
            <person name="Messina G."/>
            <person name="Mendez-Lago M."/>
            <person name="de Pablos B."/>
            <person name="Demakova O.V."/>
            <person name="Andreyeva E.N."/>
            <person name="Boldyreva L.V."/>
            <person name="Marra M."/>
            <person name="Carvalho A.B."/>
            <person name="Dimitri P."/>
            <person name="Villasante A."/>
            <person name="Zhimulev I.F."/>
            <person name="Rubin G.M."/>
            <person name="Karpen G.H."/>
            <person name="Celniker S.E."/>
        </authorList>
    </citation>
    <scope>NUCLEOTIDE SEQUENCE [LARGE SCALE GENOMIC DNA]</scope>
    <source>
        <strain evidence="6">Berkeley</strain>
    </source>
</reference>
<dbReference type="OrthoDB" id="308440at2759"/>
<dbReference type="GO" id="GO:0045842">
    <property type="term" value="P:positive regulation of mitotic metaphase/anaphase transition"/>
    <property type="evidence" value="ECO:0000316"/>
    <property type="project" value="FlyBase"/>
</dbReference>
<feature type="region of interest" description="Disordered" evidence="3">
    <location>
        <begin position="569"/>
        <end position="615"/>
    </location>
</feature>
<dbReference type="GO" id="GO:0016567">
    <property type="term" value="P:protein ubiquitination"/>
    <property type="evidence" value="ECO:0000318"/>
    <property type="project" value="GO_Central"/>
</dbReference>
<name>Q9W3Y6_DROME</name>
<accession>Q9W3Y6</accession>
<evidence type="ECO:0000256" key="1">
    <source>
        <dbReference type="ARBA" id="ARBA00022803"/>
    </source>
</evidence>
<reference evidence="4 6" key="8">
    <citation type="journal article" date="2007" name="Science">
        <title>Sequence finishing and mapping of Drosophila melanogaster heterochromatin.</title>
        <authorList>
            <person name="Hoskins R.A."/>
            <person name="Carlson J.W."/>
            <person name="Kennedy C."/>
            <person name="Acevedo D."/>
            <person name="Evans-Holm M."/>
            <person name="Frise E."/>
            <person name="Wan K.H."/>
            <person name="Park S."/>
            <person name="Mendez-Lago M."/>
            <person name="Rossi F."/>
            <person name="Villasante A."/>
            <person name="Dimitri P."/>
            <person name="Karpen G.H."/>
            <person name="Celniker S.E."/>
        </authorList>
    </citation>
    <scope>NUCLEOTIDE SEQUENCE [LARGE SCALE GENOMIC DNA]</scope>
    <source>
        <strain evidence="6">Berkeley</strain>
    </source>
</reference>
<dbReference type="PANTHER" id="PTHR12558:SF36">
    <property type="entry name" value="ANAPHASE-PROMOTING COMPLEX SUBUNIT 7"/>
    <property type="match status" value="1"/>
</dbReference>
<dbReference type="PhylomeDB" id="Q9W3Y6"/>
<feature type="repeat" description="TPR" evidence="2">
    <location>
        <begin position="493"/>
        <end position="526"/>
    </location>
</feature>
<dbReference type="AlphaFoldDB" id="Q9W3Y6"/>
<dbReference type="HOGENOM" id="CLU_026953_1_0_1"/>
<dbReference type="ComplexPortal" id="CPX-2728">
    <property type="entry name" value="Anaphase-promoting complex"/>
</dbReference>
<keyword evidence="6" id="KW-1185">Reference proteome</keyword>
<dbReference type="GeneID" id="31594"/>
<evidence type="ECO:0000256" key="3">
    <source>
        <dbReference type="SAM" id="MobiDB-lite"/>
    </source>
</evidence>
<feature type="repeat" description="TPR" evidence="2">
    <location>
        <begin position="249"/>
        <end position="282"/>
    </location>
</feature>
<dbReference type="Pfam" id="PF13432">
    <property type="entry name" value="TPR_16"/>
    <property type="match status" value="1"/>
</dbReference>
<dbReference type="AGR" id="FB:FBgn0029879"/>
<reference evidence="4 6" key="6">
    <citation type="journal article" date="2005" name="PLoS Comput. Biol.">
        <title>Combined evidence annotation of transposable elements in genome sequences.</title>
        <authorList>
            <person name="Quesneville H."/>
            <person name="Bergman C.M."/>
            <person name="Andrieu O."/>
            <person name="Autard D."/>
            <person name="Nouaud D."/>
            <person name="Ashburner M."/>
            <person name="Anxolabehere D."/>
        </authorList>
    </citation>
    <scope>NUCLEOTIDE SEQUENCE [LARGE SCALE GENOMIC DNA]</scope>
    <source>
        <strain evidence="6">Berkeley</strain>
    </source>
</reference>
<reference evidence="4 6" key="10">
    <citation type="journal article" date="2015" name="G3 (Bethesda)">
        <title>Gene Model Annotations for Drosophila melanogaster: The Rule-Benders.</title>
        <authorList>
            <consortium name="FlyBase Consortium"/>
            <person name="Crosby M.A."/>
            <person name="Gramates L.S."/>
            <person name="Dos Santos G."/>
            <person name="Matthews B.B."/>
            <person name="St Pierre S.E."/>
            <person name="Zhou P."/>
            <person name="Schroeder A.J."/>
            <person name="Falls K."/>
            <person name="Emmert D.B."/>
            <person name="Russo S.M."/>
            <person name="Gelbart W.M."/>
            <person name="null"/>
        </authorList>
    </citation>
    <scope>NUCLEOTIDE SEQUENCE [LARGE SCALE GENOMIC DNA]</scope>
    <source>
        <strain evidence="6">Berkeley</strain>
    </source>
</reference>
<dbReference type="GlyGen" id="Q9W3Y6">
    <property type="glycosylation" value="1 site"/>
</dbReference>
<evidence type="ECO:0000313" key="4">
    <source>
        <dbReference type="EMBL" id="AAF46175.2"/>
    </source>
</evidence>
<keyword evidence="1 2" id="KW-0802">TPR repeat</keyword>
<dbReference type="STRING" id="7227.FBpp0070907"/>
<reference evidence="4 6" key="3">
    <citation type="journal article" date="2002" name="Genome Biol.">
        <title>Annotation of the Drosophila melanogaster euchromatic genome: a systematic review.</title>
        <authorList>
            <person name="Misra S."/>
            <person name="Crosby M.A."/>
            <person name="Mungall C.J."/>
            <person name="Matthews B.B."/>
            <person name="Campbell K.S."/>
            <person name="Hradecky P."/>
            <person name="Huang Y."/>
            <person name="Kaminker J.S."/>
            <person name="Millburn G.H."/>
            <person name="Prochnik S.E."/>
            <person name="Smith C.D."/>
            <person name="Tupy J.L."/>
            <person name="Whitfied E.J."/>
            <person name="Bayraktaroglu L."/>
            <person name="Berman B.P."/>
            <person name="Bettencourt B.R."/>
            <person name="Celniker S.E."/>
            <person name="de Grey A.D."/>
            <person name="Drysdale R.A."/>
            <person name="Harris N.L."/>
            <person name="Richter J."/>
            <person name="Russo S."/>
            <person name="Schroeder A.J."/>
            <person name="Shu S.Q."/>
            <person name="Stapleton M."/>
            <person name="Yamada C."/>
            <person name="Ashburner M."/>
            <person name="Gelbart W.M."/>
            <person name="Rubin G.M."/>
            <person name="Lewis S.E."/>
        </authorList>
    </citation>
    <scope>GENOME REANNOTATION</scope>
    <source>
        <strain evidence="6">Berkeley</strain>
    </source>
</reference>
<dbReference type="Gene3D" id="1.25.40.10">
    <property type="entry name" value="Tetratricopeptide repeat domain"/>
    <property type="match status" value="3"/>
</dbReference>
<dbReference type="Reactome" id="R-DME-176412">
    <property type="pathway name" value="Phosphorylation of the APC/C"/>
</dbReference>
<dbReference type="CTD" id="31594"/>
<protein>
    <submittedName>
        <fullName evidence="4">Anaphase promoting complex subunit 7, isoform A</fullName>
    </submittedName>
</protein>
<dbReference type="Reactome" id="R-DME-174048">
    <property type="pathway name" value="APC/C:Cdc20 mediated degradation of Cyclin B"/>
</dbReference>
<dbReference type="Reactome" id="R-DME-176407">
    <property type="pathway name" value="Conversion from APC/C:Cdc20 to APC/C:Cdh1 in late anaphase"/>
</dbReference>
<dbReference type="Reactome" id="R-DME-2467813">
    <property type="pathway name" value="Separation of Sister Chromatids"/>
</dbReference>
<dbReference type="VEuPathDB" id="VectorBase:FBgn0029879"/>